<gene>
    <name evidence="1" type="ORF">UFOVP117_310</name>
</gene>
<sequence>MKQLVYLLLLSVTFLSCERYEQPTYPSLSGNYVIDVITVSTDSYTEVLYPGDTLFLNDTNFPMDTIAVGFTKLGFNNAHMGFNIVENQWGDYYFEDKFPYTCTNFEYQGNGFFWVMINGIQYSFDIVQDGLENLIIRSKTGRFRDSNNNEMELTFTMTMTY</sequence>
<accession>A0A6J5LBG1</accession>
<dbReference type="EMBL" id="LR796235">
    <property type="protein sequence ID" value="CAB4130210.1"/>
    <property type="molecule type" value="Genomic_DNA"/>
</dbReference>
<name>A0A6J5LBG1_9CAUD</name>
<evidence type="ECO:0000313" key="1">
    <source>
        <dbReference type="EMBL" id="CAB4130210.1"/>
    </source>
</evidence>
<protein>
    <submittedName>
        <fullName evidence="1">Uncharacterized protein</fullName>
    </submittedName>
</protein>
<reference evidence="1" key="1">
    <citation type="submission" date="2020-04" db="EMBL/GenBank/DDBJ databases">
        <authorList>
            <person name="Chiriac C."/>
            <person name="Salcher M."/>
            <person name="Ghai R."/>
            <person name="Kavagutti S V."/>
        </authorList>
    </citation>
    <scope>NUCLEOTIDE SEQUENCE</scope>
</reference>
<organism evidence="1">
    <name type="scientific">uncultured Caudovirales phage</name>
    <dbReference type="NCBI Taxonomy" id="2100421"/>
    <lineage>
        <taxon>Viruses</taxon>
        <taxon>Duplodnaviria</taxon>
        <taxon>Heunggongvirae</taxon>
        <taxon>Uroviricota</taxon>
        <taxon>Caudoviricetes</taxon>
        <taxon>Peduoviridae</taxon>
        <taxon>Maltschvirus</taxon>
        <taxon>Maltschvirus maltsch</taxon>
    </lineage>
</organism>
<proteinExistence type="predicted"/>
<dbReference type="PROSITE" id="PS51257">
    <property type="entry name" value="PROKAR_LIPOPROTEIN"/>
    <property type="match status" value="1"/>
</dbReference>